<reference evidence="5" key="2">
    <citation type="submission" date="2018-05" db="EMBL/GenBank/DDBJ databases">
        <title>OpunRS2 (Oryza punctata Reference Sequence Version 2).</title>
        <authorList>
            <person name="Zhang J."/>
            <person name="Kudrna D."/>
            <person name="Lee S."/>
            <person name="Talag J."/>
            <person name="Welchert J."/>
            <person name="Wing R.A."/>
        </authorList>
    </citation>
    <scope>NUCLEOTIDE SEQUENCE [LARGE SCALE GENOMIC DNA]</scope>
</reference>
<comment type="cofactor">
    <cofactor evidence="3">
        <name>heme</name>
        <dbReference type="ChEBI" id="CHEBI:30413"/>
    </cofactor>
</comment>
<feature type="binding site" description="axial binding residue" evidence="3">
    <location>
        <position position="32"/>
    </location>
    <ligand>
        <name>heme</name>
        <dbReference type="ChEBI" id="CHEBI:30413"/>
    </ligand>
    <ligandPart>
        <name>Fe</name>
        <dbReference type="ChEBI" id="CHEBI:18248"/>
    </ligandPart>
</feature>
<keyword evidence="6" id="KW-1185">Reference proteome</keyword>
<dbReference type="InterPro" id="IPR036396">
    <property type="entry name" value="Cyt_P450_sf"/>
</dbReference>
<dbReference type="HOGENOM" id="CLU_1889144_0_0_1"/>
<evidence type="ECO:0000256" key="2">
    <source>
        <dbReference type="ARBA" id="ARBA00023004"/>
    </source>
</evidence>
<keyword evidence="3 4" id="KW-0349">Heme</keyword>
<dbReference type="GO" id="GO:0005506">
    <property type="term" value="F:iron ion binding"/>
    <property type="evidence" value="ECO:0007669"/>
    <property type="project" value="InterPro"/>
</dbReference>
<dbReference type="STRING" id="4537.A0A0E0L2K6"/>
<dbReference type="AlphaFoldDB" id="A0A0E0L2K6"/>
<evidence type="ECO:0008006" key="7">
    <source>
        <dbReference type="Google" id="ProtNLM"/>
    </source>
</evidence>
<organism evidence="5">
    <name type="scientific">Oryza punctata</name>
    <name type="common">Red rice</name>
    <dbReference type="NCBI Taxonomy" id="4537"/>
    <lineage>
        <taxon>Eukaryota</taxon>
        <taxon>Viridiplantae</taxon>
        <taxon>Streptophyta</taxon>
        <taxon>Embryophyta</taxon>
        <taxon>Tracheophyta</taxon>
        <taxon>Spermatophyta</taxon>
        <taxon>Magnoliopsida</taxon>
        <taxon>Liliopsida</taxon>
        <taxon>Poales</taxon>
        <taxon>Poaceae</taxon>
        <taxon>BOP clade</taxon>
        <taxon>Oryzoideae</taxon>
        <taxon>Oryzeae</taxon>
        <taxon>Oryzinae</taxon>
        <taxon>Oryza</taxon>
    </lineage>
</organism>
<dbReference type="eggNOG" id="KOG0684">
    <property type="taxonomic scope" value="Eukaryota"/>
</dbReference>
<keyword evidence="4" id="KW-0503">Monooxygenase</keyword>
<reference evidence="5" key="1">
    <citation type="submission" date="2015-04" db="UniProtKB">
        <authorList>
            <consortium name="EnsemblPlants"/>
        </authorList>
    </citation>
    <scope>IDENTIFICATION</scope>
</reference>
<dbReference type="Gene3D" id="1.10.630.10">
    <property type="entry name" value="Cytochrome P450"/>
    <property type="match status" value="1"/>
</dbReference>
<keyword evidence="4" id="KW-0560">Oxidoreductase</keyword>
<proteinExistence type="inferred from homology"/>
<keyword evidence="2 3" id="KW-0408">Iron</keyword>
<dbReference type="EnsemblPlants" id="OPUNC05G14650.1">
    <property type="protein sequence ID" value="OPUNC05G14650.1"/>
    <property type="gene ID" value="OPUNC05G14650"/>
</dbReference>
<dbReference type="InterPro" id="IPR002403">
    <property type="entry name" value="Cyt_P450_E_grp-IV"/>
</dbReference>
<sequence>MYDPDRFAPKREEDKVGGMFSYTLFGGGRHICIGEAYAYMQIKVIWSHLLRNLKLALLPNIDDEGSSLPDLEPTWITIHMNLLASCHRELRQLDLTRQASPVVSPTIAATNLGALLPGVKPEGKELPPIELVALA</sequence>
<dbReference type="SUPFAM" id="SSF48264">
    <property type="entry name" value="Cytochrome P450"/>
    <property type="match status" value="1"/>
</dbReference>
<evidence type="ECO:0000256" key="4">
    <source>
        <dbReference type="RuleBase" id="RU000461"/>
    </source>
</evidence>
<dbReference type="Gramene" id="OPUNC05G14650.1">
    <property type="protein sequence ID" value="OPUNC05G14650.1"/>
    <property type="gene ID" value="OPUNC05G14650"/>
</dbReference>
<dbReference type="GO" id="GO:0004497">
    <property type="term" value="F:monooxygenase activity"/>
    <property type="evidence" value="ECO:0007669"/>
    <property type="project" value="UniProtKB-KW"/>
</dbReference>
<dbReference type="Pfam" id="PF00067">
    <property type="entry name" value="p450"/>
    <property type="match status" value="1"/>
</dbReference>
<keyword evidence="1 3" id="KW-0479">Metal-binding</keyword>
<protein>
    <recommendedName>
        <fullName evidence="7">Cytochrome P450</fullName>
    </recommendedName>
</protein>
<evidence type="ECO:0000313" key="5">
    <source>
        <dbReference type="EnsemblPlants" id="OPUNC05G14650.1"/>
    </source>
</evidence>
<dbReference type="PROSITE" id="PS00086">
    <property type="entry name" value="CYTOCHROME_P450"/>
    <property type="match status" value="1"/>
</dbReference>
<comment type="similarity">
    <text evidence="4">Belongs to the cytochrome P450 family.</text>
</comment>
<dbReference type="PRINTS" id="PR00465">
    <property type="entry name" value="EP450IV"/>
</dbReference>
<name>A0A0E0L2K6_ORYPU</name>
<dbReference type="InterPro" id="IPR017972">
    <property type="entry name" value="Cyt_P450_CS"/>
</dbReference>
<dbReference type="InterPro" id="IPR001128">
    <property type="entry name" value="Cyt_P450"/>
</dbReference>
<dbReference type="GO" id="GO:0020037">
    <property type="term" value="F:heme binding"/>
    <property type="evidence" value="ECO:0007669"/>
    <property type="project" value="InterPro"/>
</dbReference>
<dbReference type="GO" id="GO:0016705">
    <property type="term" value="F:oxidoreductase activity, acting on paired donors, with incorporation or reduction of molecular oxygen"/>
    <property type="evidence" value="ECO:0007669"/>
    <property type="project" value="InterPro"/>
</dbReference>
<evidence type="ECO:0000313" key="6">
    <source>
        <dbReference type="Proteomes" id="UP000026962"/>
    </source>
</evidence>
<evidence type="ECO:0000256" key="1">
    <source>
        <dbReference type="ARBA" id="ARBA00022723"/>
    </source>
</evidence>
<evidence type="ECO:0000256" key="3">
    <source>
        <dbReference type="PIRSR" id="PIRSR602403-1"/>
    </source>
</evidence>
<dbReference type="Proteomes" id="UP000026962">
    <property type="component" value="Chromosome 5"/>
</dbReference>
<accession>A0A0E0L2K6</accession>